<evidence type="ECO:0000313" key="1">
    <source>
        <dbReference type="EMBL" id="ARF09991.1"/>
    </source>
</evidence>
<dbReference type="InterPro" id="IPR023214">
    <property type="entry name" value="HAD_sf"/>
</dbReference>
<reference evidence="1" key="1">
    <citation type="journal article" date="2017" name="Science">
        <title>Giant viruses with an expanded complement of translation system components.</title>
        <authorList>
            <person name="Schulz F."/>
            <person name="Yutin N."/>
            <person name="Ivanova N.N."/>
            <person name="Ortega D.R."/>
            <person name="Lee T.K."/>
            <person name="Vierheilig J."/>
            <person name="Daims H."/>
            <person name="Horn M."/>
            <person name="Wagner M."/>
            <person name="Jensen G.J."/>
            <person name="Kyrpides N.C."/>
            <person name="Koonin E.V."/>
            <person name="Woyke T."/>
        </authorList>
    </citation>
    <scope>NUCLEOTIDE SEQUENCE</scope>
    <source>
        <strain evidence="1">ILV1</strain>
    </source>
</reference>
<gene>
    <name evidence="1" type="ORF">Indivirus_7_7</name>
</gene>
<proteinExistence type="predicted"/>
<accession>A0A1V0SE73</accession>
<dbReference type="Gene3D" id="3.40.50.1000">
    <property type="entry name" value="HAD superfamily/HAD-like"/>
    <property type="match status" value="1"/>
</dbReference>
<evidence type="ECO:0008006" key="2">
    <source>
        <dbReference type="Google" id="ProtNLM"/>
    </source>
</evidence>
<name>A0A1V0SE73_9VIRU</name>
<organism evidence="1">
    <name type="scientific">Indivirus ILV1</name>
    <dbReference type="NCBI Taxonomy" id="1977633"/>
    <lineage>
        <taxon>Viruses</taxon>
        <taxon>Varidnaviria</taxon>
        <taxon>Bamfordvirae</taxon>
        <taxon>Nucleocytoviricota</taxon>
        <taxon>Megaviricetes</taxon>
        <taxon>Imitervirales</taxon>
        <taxon>Mimiviridae</taxon>
        <taxon>Klosneuvirinae</taxon>
        <taxon>Indivirus</taxon>
    </lineage>
</organism>
<dbReference type="InterPro" id="IPR010033">
    <property type="entry name" value="HAD_SF_ppase_IIIC"/>
</dbReference>
<protein>
    <recommendedName>
        <fullName evidence="2">Haloacid dehalogenase-like hydrolase</fullName>
    </recommendedName>
</protein>
<dbReference type="SUPFAM" id="SSF56784">
    <property type="entry name" value="HAD-like"/>
    <property type="match status" value="1"/>
</dbReference>
<dbReference type="EMBL" id="KY684091">
    <property type="protein sequence ID" value="ARF09991.1"/>
    <property type="molecule type" value="Genomic_DNA"/>
</dbReference>
<dbReference type="InterPro" id="IPR007827">
    <property type="entry name" value="DUF705"/>
</dbReference>
<dbReference type="NCBIfam" id="TIGR01681">
    <property type="entry name" value="HAD-SF-IIIC"/>
    <property type="match status" value="1"/>
</dbReference>
<dbReference type="Pfam" id="PF05152">
    <property type="entry name" value="DUF705"/>
    <property type="match status" value="1"/>
</dbReference>
<dbReference type="InterPro" id="IPR036412">
    <property type="entry name" value="HAD-like_sf"/>
</dbReference>
<sequence>MNYQIKYHKYKTKYLNLKHQKGGNGKKILIFDFDQTISRVSIAHSPSLSEGLIHKDKLCDLFRNDEFINELKEFKSKGNIVAILSYGFRKHIDEFLKICEITELFNTILTPINFGLSEGTDWSNKLDGKNKMILALVNFLSLTNQIKDNNQIMFVDDNIQNINRAFHAGYSVILSNKTGLDIKKKDVLIKFMKSEYIRLDSCKKSIDIEKCEDGYTFKYFQNGEVCCIKN</sequence>